<comment type="similarity">
    <text evidence="2 10">Belongs to the peptidase T1B family. HslV subfamily.</text>
</comment>
<dbReference type="GO" id="GO:0005839">
    <property type="term" value="C:proteasome core complex"/>
    <property type="evidence" value="ECO:0007669"/>
    <property type="project" value="InterPro"/>
</dbReference>
<keyword evidence="7 10" id="KW-0479">Metal-binding</keyword>
<sequence>MKRSQNARTNSRPGHDARAGHPLDLADGRRVRSTTVLCVRRGADTVIAADGQVTLGATVMKRAAKKLRRLYNERILAGFAGSTADAFALFTRFESKLEQFGGNLSRSAVELAREWRTDKQLRQLEALLIVADGKQMYVLSGDGDVIEPDPVRNAAGETVGYIATIGSGGNYALAAATSLLENTDLTAREVVEKSMKIAAEICIYSNDNVTFEELRAE</sequence>
<feature type="binding site" evidence="10">
    <location>
        <position position="199"/>
    </location>
    <ligand>
        <name>Na(+)</name>
        <dbReference type="ChEBI" id="CHEBI:29101"/>
    </ligand>
</feature>
<gene>
    <name evidence="10" type="primary">hslV</name>
    <name evidence="12" type="ORF">SAMN05421819_1943</name>
</gene>
<keyword evidence="13" id="KW-1185">Reference proteome</keyword>
<comment type="activity regulation">
    <text evidence="10">Allosterically activated by HslU binding.</text>
</comment>
<evidence type="ECO:0000256" key="3">
    <source>
        <dbReference type="ARBA" id="ARBA00022490"/>
    </source>
</evidence>
<dbReference type="GO" id="GO:0046872">
    <property type="term" value="F:metal ion binding"/>
    <property type="evidence" value="ECO:0007669"/>
    <property type="project" value="UniProtKB-KW"/>
</dbReference>
<feature type="compositionally biased region" description="Basic and acidic residues" evidence="11">
    <location>
        <begin position="13"/>
        <end position="25"/>
    </location>
</feature>
<dbReference type="Gene3D" id="3.60.20.10">
    <property type="entry name" value="Glutamine Phosphoribosylpyrophosphate, subunit 1, domain 1"/>
    <property type="match status" value="1"/>
</dbReference>
<evidence type="ECO:0000256" key="7">
    <source>
        <dbReference type="ARBA" id="ARBA00022723"/>
    </source>
</evidence>
<comment type="subunit">
    <text evidence="10">A double ring-shaped homohexamer of HslV is capped on each side by a ring-shaped HslU homohexamer. The assembly of the HslU/HslV complex is dependent on binding of ATP.</text>
</comment>
<feature type="binding site" evidence="10">
    <location>
        <position position="202"/>
    </location>
    <ligand>
        <name>Na(+)</name>
        <dbReference type="ChEBI" id="CHEBI:29101"/>
    </ligand>
</feature>
<feature type="region of interest" description="Disordered" evidence="11">
    <location>
        <begin position="1"/>
        <end position="25"/>
    </location>
</feature>
<dbReference type="Pfam" id="PF00227">
    <property type="entry name" value="Proteasome"/>
    <property type="match status" value="1"/>
</dbReference>
<keyword evidence="5 10" id="KW-0645">Protease</keyword>
<dbReference type="InterPro" id="IPR022281">
    <property type="entry name" value="ATP-dep_Prtase_HsIV_su"/>
</dbReference>
<accession>A0A1H5XRT7</accession>
<dbReference type="Proteomes" id="UP000236728">
    <property type="component" value="Unassembled WGS sequence"/>
</dbReference>
<evidence type="ECO:0000256" key="10">
    <source>
        <dbReference type="HAMAP-Rule" id="MF_00248"/>
    </source>
</evidence>
<comment type="subcellular location">
    <subcellularLocation>
        <location evidence="1 10">Cytoplasm</location>
    </subcellularLocation>
</comment>
<dbReference type="EMBL" id="FNVA01000003">
    <property type="protein sequence ID" value="SEG14454.1"/>
    <property type="molecule type" value="Genomic_DNA"/>
</dbReference>
<dbReference type="GO" id="GO:0051603">
    <property type="term" value="P:proteolysis involved in protein catabolic process"/>
    <property type="evidence" value="ECO:0007669"/>
    <property type="project" value="InterPro"/>
</dbReference>
<proteinExistence type="inferred from homology"/>
<dbReference type="CDD" id="cd01913">
    <property type="entry name" value="protease_HslV"/>
    <property type="match status" value="1"/>
</dbReference>
<dbReference type="EC" id="3.4.25.2" evidence="10"/>
<dbReference type="SUPFAM" id="SSF56235">
    <property type="entry name" value="N-terminal nucleophile aminohydrolases (Ntn hydrolases)"/>
    <property type="match status" value="1"/>
</dbReference>
<dbReference type="InterPro" id="IPR023333">
    <property type="entry name" value="Proteasome_suB-type"/>
</dbReference>
<name>A0A1H5XRT7_9BACT</name>
<reference evidence="12 13" key="1">
    <citation type="submission" date="2016-10" db="EMBL/GenBank/DDBJ databases">
        <authorList>
            <person name="de Groot N.N."/>
        </authorList>
    </citation>
    <scope>NUCLEOTIDE SEQUENCE [LARGE SCALE GENOMIC DNA]</scope>
    <source>
        <strain evidence="12 13">DSM 22489</strain>
    </source>
</reference>
<comment type="function">
    <text evidence="10">Protease subunit of a proteasome-like degradation complex believed to be a general protein degrading machinery.</text>
</comment>
<evidence type="ECO:0000256" key="11">
    <source>
        <dbReference type="SAM" id="MobiDB-lite"/>
    </source>
</evidence>
<evidence type="ECO:0000256" key="5">
    <source>
        <dbReference type="ARBA" id="ARBA00022670"/>
    </source>
</evidence>
<dbReference type="PANTHER" id="PTHR32194:SF0">
    <property type="entry name" value="ATP-DEPENDENT PROTEASE SUBUNIT HSLV"/>
    <property type="match status" value="1"/>
</dbReference>
<protein>
    <recommendedName>
        <fullName evidence="10">ATP-dependent protease subunit HslV</fullName>
        <ecNumber evidence="10">3.4.25.2</ecNumber>
    </recommendedName>
</protein>
<dbReference type="GO" id="GO:0004298">
    <property type="term" value="F:threonine-type endopeptidase activity"/>
    <property type="evidence" value="ECO:0007669"/>
    <property type="project" value="UniProtKB-KW"/>
</dbReference>
<evidence type="ECO:0000256" key="9">
    <source>
        <dbReference type="ARBA" id="ARBA00023053"/>
    </source>
</evidence>
<dbReference type="RefSeq" id="WP_103932866.1">
    <property type="nucleotide sequence ID" value="NZ_FNVA01000003.1"/>
</dbReference>
<dbReference type="PIRSF" id="PIRSF039093">
    <property type="entry name" value="HslV"/>
    <property type="match status" value="1"/>
</dbReference>
<comment type="catalytic activity">
    <reaction evidence="10">
        <text>ATP-dependent cleavage of peptide bonds with broad specificity.</text>
        <dbReference type="EC" id="3.4.25.2"/>
    </reaction>
</comment>
<keyword evidence="8 10" id="KW-0378">Hydrolase</keyword>
<evidence type="ECO:0000313" key="12">
    <source>
        <dbReference type="EMBL" id="SEG14454.1"/>
    </source>
</evidence>
<dbReference type="InterPro" id="IPR029055">
    <property type="entry name" value="Ntn_hydrolases_N"/>
</dbReference>
<dbReference type="HAMAP" id="MF_00248">
    <property type="entry name" value="HslV"/>
    <property type="match status" value="1"/>
</dbReference>
<keyword evidence="3 10" id="KW-0963">Cytoplasm</keyword>
<dbReference type="InterPro" id="IPR001353">
    <property type="entry name" value="Proteasome_sua/b"/>
</dbReference>
<evidence type="ECO:0000256" key="2">
    <source>
        <dbReference type="ARBA" id="ARBA00006053"/>
    </source>
</evidence>
<dbReference type="PROSITE" id="PS51476">
    <property type="entry name" value="PROTEASOME_BETA_2"/>
    <property type="match status" value="1"/>
</dbReference>
<keyword evidence="4 10" id="KW-0021">Allosteric enzyme</keyword>
<feature type="compositionally biased region" description="Polar residues" evidence="11">
    <location>
        <begin position="1"/>
        <end position="12"/>
    </location>
</feature>
<feature type="active site" evidence="10">
    <location>
        <position position="34"/>
    </location>
</feature>
<organism evidence="12 13">
    <name type="scientific">Bryocella elongata</name>
    <dbReference type="NCBI Taxonomy" id="863522"/>
    <lineage>
        <taxon>Bacteria</taxon>
        <taxon>Pseudomonadati</taxon>
        <taxon>Acidobacteriota</taxon>
        <taxon>Terriglobia</taxon>
        <taxon>Terriglobales</taxon>
        <taxon>Acidobacteriaceae</taxon>
        <taxon>Bryocella</taxon>
    </lineage>
</organism>
<evidence type="ECO:0000256" key="1">
    <source>
        <dbReference type="ARBA" id="ARBA00004496"/>
    </source>
</evidence>
<evidence type="ECO:0000256" key="4">
    <source>
        <dbReference type="ARBA" id="ARBA00022533"/>
    </source>
</evidence>
<dbReference type="PANTHER" id="PTHR32194">
    <property type="entry name" value="METALLOPROTEASE TLDD"/>
    <property type="match status" value="1"/>
</dbReference>
<keyword evidence="6 10" id="KW-0888">Threonine protease</keyword>
<evidence type="ECO:0000313" key="13">
    <source>
        <dbReference type="Proteomes" id="UP000236728"/>
    </source>
</evidence>
<dbReference type="NCBIfam" id="TIGR03692">
    <property type="entry name" value="ATP_dep_HslV"/>
    <property type="match status" value="1"/>
</dbReference>
<dbReference type="OrthoDB" id="9804884at2"/>
<evidence type="ECO:0000256" key="6">
    <source>
        <dbReference type="ARBA" id="ARBA00022698"/>
    </source>
</evidence>
<dbReference type="AlphaFoldDB" id="A0A1H5XRT7"/>
<dbReference type="GO" id="GO:0009376">
    <property type="term" value="C:HslUV protease complex"/>
    <property type="evidence" value="ECO:0007669"/>
    <property type="project" value="UniProtKB-UniRule"/>
</dbReference>
<evidence type="ECO:0000256" key="8">
    <source>
        <dbReference type="ARBA" id="ARBA00022801"/>
    </source>
</evidence>
<keyword evidence="9 10" id="KW-0915">Sodium</keyword>
<dbReference type="NCBIfam" id="NF003964">
    <property type="entry name" value="PRK05456.1"/>
    <property type="match status" value="1"/>
</dbReference>
<feature type="binding site" evidence="10">
    <location>
        <position position="205"/>
    </location>
    <ligand>
        <name>Na(+)</name>
        <dbReference type="ChEBI" id="CHEBI:29101"/>
    </ligand>
</feature>